<evidence type="ECO:0000256" key="3">
    <source>
        <dbReference type="SAM" id="MobiDB-lite"/>
    </source>
</evidence>
<dbReference type="HOGENOM" id="CLU_078758_0_2_1"/>
<organism evidence="4">
    <name type="scientific">Capitella teleta</name>
    <name type="common">Polychaete worm</name>
    <dbReference type="NCBI Taxonomy" id="283909"/>
    <lineage>
        <taxon>Eukaryota</taxon>
        <taxon>Metazoa</taxon>
        <taxon>Spiralia</taxon>
        <taxon>Lophotrochozoa</taxon>
        <taxon>Annelida</taxon>
        <taxon>Polychaeta</taxon>
        <taxon>Sedentaria</taxon>
        <taxon>Scolecida</taxon>
        <taxon>Capitellidae</taxon>
        <taxon>Capitella</taxon>
    </lineage>
</organism>
<dbReference type="GO" id="GO:0006260">
    <property type="term" value="P:DNA replication"/>
    <property type="evidence" value="ECO:0007669"/>
    <property type="project" value="InterPro"/>
</dbReference>
<dbReference type="InterPro" id="IPR000424">
    <property type="entry name" value="Primosome_PriB/ssb"/>
</dbReference>
<dbReference type="EnsemblMetazoa" id="CapteT121698">
    <property type="protein sequence ID" value="CapteP121698"/>
    <property type="gene ID" value="CapteG121698"/>
</dbReference>
<reference evidence="6" key="1">
    <citation type="submission" date="2012-12" db="EMBL/GenBank/DDBJ databases">
        <authorList>
            <person name="Hellsten U."/>
            <person name="Grimwood J."/>
            <person name="Chapman J.A."/>
            <person name="Shapiro H."/>
            <person name="Aerts A."/>
            <person name="Otillar R.P."/>
            <person name="Terry A.Y."/>
            <person name="Boore J.L."/>
            <person name="Simakov O."/>
            <person name="Marletaz F."/>
            <person name="Cho S.-J."/>
            <person name="Edsinger-Gonzales E."/>
            <person name="Havlak P."/>
            <person name="Kuo D.-H."/>
            <person name="Larsson T."/>
            <person name="Lv J."/>
            <person name="Arendt D."/>
            <person name="Savage R."/>
            <person name="Osoegawa K."/>
            <person name="de Jong P."/>
            <person name="Lindberg D.R."/>
            <person name="Seaver E.C."/>
            <person name="Weisblat D.A."/>
            <person name="Putnam N.H."/>
            <person name="Grigoriev I.V."/>
            <person name="Rokhsar D.S."/>
        </authorList>
    </citation>
    <scope>NUCLEOTIDE SEQUENCE</scope>
    <source>
        <strain evidence="6">I ESC-2004</strain>
    </source>
</reference>
<feature type="region of interest" description="Disordered" evidence="3">
    <location>
        <begin position="138"/>
        <end position="181"/>
    </location>
</feature>
<gene>
    <name evidence="4" type="ORF">CAPTEDRAFT_121698</name>
</gene>
<dbReference type="PIRSF" id="PIRSF002070">
    <property type="entry name" value="SSB"/>
    <property type="match status" value="1"/>
</dbReference>
<evidence type="ECO:0000256" key="2">
    <source>
        <dbReference type="PIRNR" id="PIRNR002070"/>
    </source>
</evidence>
<dbReference type="Pfam" id="PF00436">
    <property type="entry name" value="SSB"/>
    <property type="match status" value="1"/>
</dbReference>
<keyword evidence="2" id="KW-0496">Mitochondrion</keyword>
<accession>R7VJK2</accession>
<dbReference type="OMA" id="FLRCNVW"/>
<dbReference type="OrthoDB" id="1078367at2759"/>
<dbReference type="Proteomes" id="UP000014760">
    <property type="component" value="Unassembled WGS sequence"/>
</dbReference>
<dbReference type="HAMAP" id="MF_00984">
    <property type="entry name" value="SSB"/>
    <property type="match status" value="1"/>
</dbReference>
<dbReference type="EMBL" id="KB293080">
    <property type="protein sequence ID" value="ELU16561.1"/>
    <property type="molecule type" value="Genomic_DNA"/>
</dbReference>
<keyword evidence="1 2" id="KW-0238">DNA-binding</keyword>
<feature type="compositionally biased region" description="Acidic residues" evidence="3">
    <location>
        <begin position="171"/>
        <end position="181"/>
    </location>
</feature>
<reference evidence="5" key="3">
    <citation type="submission" date="2015-06" db="UniProtKB">
        <authorList>
            <consortium name="EnsemblMetazoa"/>
        </authorList>
    </citation>
    <scope>IDENTIFICATION</scope>
</reference>
<feature type="compositionally biased region" description="Low complexity" evidence="3">
    <location>
        <begin position="154"/>
        <end position="168"/>
    </location>
</feature>
<evidence type="ECO:0000313" key="4">
    <source>
        <dbReference type="EMBL" id="ELU16561.1"/>
    </source>
</evidence>
<dbReference type="GO" id="GO:0009295">
    <property type="term" value="C:nucleoid"/>
    <property type="evidence" value="ECO:0007669"/>
    <property type="project" value="TreeGrafter"/>
</dbReference>
<proteinExistence type="inferred from homology"/>
<evidence type="ECO:0000256" key="1">
    <source>
        <dbReference type="ARBA" id="ARBA00023125"/>
    </source>
</evidence>
<name>R7VJK2_CAPTE</name>
<dbReference type="FunCoup" id="R7VJK2">
    <property type="interactions" value="1534"/>
</dbReference>
<dbReference type="NCBIfam" id="TIGR00621">
    <property type="entry name" value="ssb"/>
    <property type="match status" value="1"/>
</dbReference>
<dbReference type="PANTHER" id="PTHR10302:SF27">
    <property type="entry name" value="SINGLE-STRANDED DNA-BINDING PROTEIN"/>
    <property type="match status" value="1"/>
</dbReference>
<dbReference type="GO" id="GO:0003697">
    <property type="term" value="F:single-stranded DNA binding"/>
    <property type="evidence" value="ECO:0007669"/>
    <property type="project" value="InterPro"/>
</dbReference>
<dbReference type="InterPro" id="IPR011344">
    <property type="entry name" value="ssDNA-bd"/>
</dbReference>
<dbReference type="EMBL" id="AMQN01017401">
    <property type="status" value="NOT_ANNOTATED_CDS"/>
    <property type="molecule type" value="Genomic_DNA"/>
</dbReference>
<dbReference type="STRING" id="283909.R7VJK2"/>
<keyword evidence="6" id="KW-1185">Reference proteome</keyword>
<dbReference type="PANTHER" id="PTHR10302">
    <property type="entry name" value="SINGLE-STRANDED DNA-BINDING PROTEIN"/>
    <property type="match status" value="1"/>
</dbReference>
<protein>
    <recommendedName>
        <fullName evidence="2">Single-stranded DNA-binding protein</fullName>
    </recommendedName>
</protein>
<dbReference type="InterPro" id="IPR012340">
    <property type="entry name" value="NA-bd_OB-fold"/>
</dbReference>
<dbReference type="AlphaFoldDB" id="R7VJK2"/>
<evidence type="ECO:0000313" key="5">
    <source>
        <dbReference type="EnsemblMetazoa" id="CapteP121698"/>
    </source>
</evidence>
<dbReference type="GO" id="GO:0005739">
    <property type="term" value="C:mitochondrion"/>
    <property type="evidence" value="ECO:0007669"/>
    <property type="project" value="UniProtKB-SubCell"/>
</dbReference>
<dbReference type="CDD" id="cd04496">
    <property type="entry name" value="SSB_OBF"/>
    <property type="match status" value="1"/>
</dbReference>
<dbReference type="Gene3D" id="2.40.50.140">
    <property type="entry name" value="Nucleic acid-binding proteins"/>
    <property type="match status" value="1"/>
</dbReference>
<dbReference type="SUPFAM" id="SSF50249">
    <property type="entry name" value="Nucleic acid-binding proteins"/>
    <property type="match status" value="1"/>
</dbReference>
<sequence length="181" mass="19798">MSRGINKVILIGNLGDDPDVRFTGQGAAVANLSLATSEAWKDKNTGQQQEKTEWHRVVIFGKLAEIAQQYLNKGSKVYIEGKLQTRKWQDKDGQDRYTTEVVVDPFNGQLQMLDSAGGGNSGDARAAQQAEAYHYQPRQTNGYAEASAGGSNRQAPAQHSTQASTQAQGGEYDEFDQDIPF</sequence>
<comment type="subcellular location">
    <subcellularLocation>
        <location evidence="2">Mitochondrion</location>
    </subcellularLocation>
</comment>
<reference evidence="4 6" key="2">
    <citation type="journal article" date="2013" name="Nature">
        <title>Insights into bilaterian evolution from three spiralian genomes.</title>
        <authorList>
            <person name="Simakov O."/>
            <person name="Marletaz F."/>
            <person name="Cho S.J."/>
            <person name="Edsinger-Gonzales E."/>
            <person name="Havlak P."/>
            <person name="Hellsten U."/>
            <person name="Kuo D.H."/>
            <person name="Larsson T."/>
            <person name="Lv J."/>
            <person name="Arendt D."/>
            <person name="Savage R."/>
            <person name="Osoegawa K."/>
            <person name="de Jong P."/>
            <person name="Grimwood J."/>
            <person name="Chapman J.A."/>
            <person name="Shapiro H."/>
            <person name="Aerts A."/>
            <person name="Otillar R.P."/>
            <person name="Terry A.Y."/>
            <person name="Boore J.L."/>
            <person name="Grigoriev I.V."/>
            <person name="Lindberg D.R."/>
            <person name="Seaver E.C."/>
            <person name="Weisblat D.A."/>
            <person name="Putnam N.H."/>
            <person name="Rokhsar D.S."/>
        </authorList>
    </citation>
    <scope>NUCLEOTIDE SEQUENCE</scope>
    <source>
        <strain evidence="4 6">I ESC-2004</strain>
    </source>
</reference>
<dbReference type="PROSITE" id="PS50935">
    <property type="entry name" value="SSB"/>
    <property type="match status" value="1"/>
</dbReference>
<evidence type="ECO:0000313" key="6">
    <source>
        <dbReference type="Proteomes" id="UP000014760"/>
    </source>
</evidence>